<proteinExistence type="inferred from homology"/>
<evidence type="ECO:0000256" key="14">
    <source>
        <dbReference type="SAM" id="Phobius"/>
    </source>
</evidence>
<evidence type="ECO:0000256" key="11">
    <source>
        <dbReference type="ARBA" id="ARBA00023136"/>
    </source>
</evidence>
<feature type="transmembrane region" description="Helical" evidence="14">
    <location>
        <begin position="144"/>
        <end position="165"/>
    </location>
</feature>
<dbReference type="Gene3D" id="3.40.50.80">
    <property type="entry name" value="Nucleotide-binding domain of ferredoxin-NADP reductase (FNR) module"/>
    <property type="match status" value="1"/>
</dbReference>
<dbReference type="EMBL" id="JANVFU010000011">
    <property type="protein sequence ID" value="KAJ3741906.1"/>
    <property type="molecule type" value="Genomic_DNA"/>
</dbReference>
<reference evidence="16 17" key="1">
    <citation type="journal article" date="2023" name="Proc. Natl. Acad. Sci. U.S.A.">
        <title>A global phylogenomic analysis of the shiitake genus Lentinula.</title>
        <authorList>
            <person name="Sierra-Patev S."/>
            <person name="Min B."/>
            <person name="Naranjo-Ortiz M."/>
            <person name="Looney B."/>
            <person name="Konkel Z."/>
            <person name="Slot J.C."/>
            <person name="Sakamoto Y."/>
            <person name="Steenwyk J.L."/>
            <person name="Rokas A."/>
            <person name="Carro J."/>
            <person name="Camarero S."/>
            <person name="Ferreira P."/>
            <person name="Molpeceres G."/>
            <person name="Ruiz-Duenas F.J."/>
            <person name="Serrano A."/>
            <person name="Henrissat B."/>
            <person name="Drula E."/>
            <person name="Hughes K.W."/>
            <person name="Mata J.L."/>
            <person name="Ishikawa N.K."/>
            <person name="Vargas-Isla R."/>
            <person name="Ushijima S."/>
            <person name="Smith C.A."/>
            <person name="Donoghue J."/>
            <person name="Ahrendt S."/>
            <person name="Andreopoulos W."/>
            <person name="He G."/>
            <person name="LaButti K."/>
            <person name="Lipzen A."/>
            <person name="Ng V."/>
            <person name="Riley R."/>
            <person name="Sandor L."/>
            <person name="Barry K."/>
            <person name="Martinez A.T."/>
            <person name="Xiao Y."/>
            <person name="Gibbons J.G."/>
            <person name="Terashima K."/>
            <person name="Grigoriev I.V."/>
            <person name="Hibbett D."/>
        </authorList>
    </citation>
    <scope>NUCLEOTIDE SEQUENCE [LARGE SCALE GENOMIC DNA]</scope>
    <source>
        <strain evidence="16 17">TFB7810</strain>
    </source>
</reference>
<sequence length="657" mass="71971">MASSSDSTIMTSKVVSPASEDKAIRIERANEYPHEVWFFLACLIALVAVFRLLSFVCSKMFTRNRLSSQDSEKGASYSKAVVNIRNLPLALINLYRVVAFRFTLDFGSYSLNLAEVVLTMMYMAALFTWTFINTTNVSGGKLDVSYWSNRAGVLIASQIPLITALGTKNNIISFITGVSYENLNFLHRMAAHVVFVLVWAHAGAKIAPGLEATDLKEAWLRCGILAAASLTSLCIISLRPVRARAYEFFFYTHLVLVLLVLVGAYRHTENSSPSVFSYQAYIWPSFIIWGIDRIIRVIRLVAFNHTYFGFDSGAGKALDATTELLTPKCVRLTLKRPPHFKWSPGQVAYLITPGVSSLPFESHPFTIASYDSHMSLKEITSSAASTDSDSNTTPTISYWKELVFLINVQEGFTKRLADIAARKGSVKVYLDGPYGATHNLNTYDTNVFIAGGTGVSHTLPLLLDTIEGVRNGKSICKRVTFIWCIRDPRNITWISSVLAQALSITPDSLKVAVRIFVTGSSISNSPDVPALGYESPEATPSISSVEVDSSHTPVFEKAQKTLPVENQDDILVDNPMSLSAFVNLPSVTMRQGRPSLTNLLKEEAEETRGGSMCVAVCGSRSIASAVRKGLQFPVSGPLTVLRGGANVSLHVESFGYA</sequence>
<dbReference type="PANTHER" id="PTHR32361">
    <property type="entry name" value="FERRIC/CUPRIC REDUCTASE TRANSMEMBRANE COMPONENT"/>
    <property type="match status" value="1"/>
</dbReference>
<evidence type="ECO:0000256" key="3">
    <source>
        <dbReference type="ARBA" id="ARBA00012668"/>
    </source>
</evidence>
<keyword evidence="6 14" id="KW-0812">Transmembrane</keyword>
<organism evidence="16 17">
    <name type="scientific">Lentinula detonsa</name>
    <dbReference type="NCBI Taxonomy" id="2804962"/>
    <lineage>
        <taxon>Eukaryota</taxon>
        <taxon>Fungi</taxon>
        <taxon>Dikarya</taxon>
        <taxon>Basidiomycota</taxon>
        <taxon>Agaricomycotina</taxon>
        <taxon>Agaricomycetes</taxon>
        <taxon>Agaricomycetidae</taxon>
        <taxon>Agaricales</taxon>
        <taxon>Marasmiineae</taxon>
        <taxon>Omphalotaceae</taxon>
        <taxon>Lentinula</taxon>
    </lineage>
</organism>
<keyword evidence="17" id="KW-1185">Reference proteome</keyword>
<dbReference type="GO" id="GO:0015677">
    <property type="term" value="P:copper ion import"/>
    <property type="evidence" value="ECO:0007669"/>
    <property type="project" value="TreeGrafter"/>
</dbReference>
<dbReference type="SFLD" id="SFLDS00052">
    <property type="entry name" value="Ferric_Reductase_Domain"/>
    <property type="match status" value="1"/>
</dbReference>
<evidence type="ECO:0000256" key="7">
    <source>
        <dbReference type="ARBA" id="ARBA00022982"/>
    </source>
</evidence>
<dbReference type="SUPFAM" id="SSF52343">
    <property type="entry name" value="Ferredoxin reductase-like, C-terminal NADP-linked domain"/>
    <property type="match status" value="1"/>
</dbReference>
<feature type="transmembrane region" description="Helical" evidence="14">
    <location>
        <begin position="111"/>
        <end position="132"/>
    </location>
</feature>
<dbReference type="Pfam" id="PF08030">
    <property type="entry name" value="NAD_binding_6"/>
    <property type="match status" value="1"/>
</dbReference>
<feature type="transmembrane region" description="Helical" evidence="14">
    <location>
        <begin position="185"/>
        <end position="206"/>
    </location>
</feature>
<dbReference type="EC" id="1.16.1.9" evidence="3"/>
<evidence type="ECO:0000313" key="17">
    <source>
        <dbReference type="Proteomes" id="UP001142393"/>
    </source>
</evidence>
<evidence type="ECO:0000256" key="8">
    <source>
        <dbReference type="ARBA" id="ARBA00022989"/>
    </source>
</evidence>
<name>A0A9W8NVU6_9AGAR</name>
<evidence type="ECO:0000256" key="9">
    <source>
        <dbReference type="ARBA" id="ARBA00023002"/>
    </source>
</evidence>
<dbReference type="InterPro" id="IPR013130">
    <property type="entry name" value="Fe3_Rdtase_TM_dom"/>
</dbReference>
<evidence type="ECO:0000256" key="13">
    <source>
        <dbReference type="ARBA" id="ARBA00048483"/>
    </source>
</evidence>
<evidence type="ECO:0000256" key="2">
    <source>
        <dbReference type="ARBA" id="ARBA00006278"/>
    </source>
</evidence>
<evidence type="ECO:0000256" key="1">
    <source>
        <dbReference type="ARBA" id="ARBA00004651"/>
    </source>
</evidence>
<comment type="subcellular location">
    <subcellularLocation>
        <location evidence="1">Cell membrane</location>
        <topology evidence="1">Multi-pass membrane protein</topology>
    </subcellularLocation>
</comment>
<evidence type="ECO:0000256" key="12">
    <source>
        <dbReference type="ARBA" id="ARBA00023180"/>
    </source>
</evidence>
<dbReference type="InterPro" id="IPR013112">
    <property type="entry name" value="FAD-bd_8"/>
</dbReference>
<dbReference type="SUPFAM" id="SSF63380">
    <property type="entry name" value="Riboflavin synthase domain-like"/>
    <property type="match status" value="1"/>
</dbReference>
<accession>A0A9W8NVU6</accession>
<keyword evidence="12" id="KW-0325">Glycoprotein</keyword>
<comment type="similarity">
    <text evidence="2">Belongs to the ferric reductase (FRE) family.</text>
</comment>
<evidence type="ECO:0000313" key="16">
    <source>
        <dbReference type="EMBL" id="KAJ3741906.1"/>
    </source>
</evidence>
<evidence type="ECO:0000256" key="10">
    <source>
        <dbReference type="ARBA" id="ARBA00023065"/>
    </source>
</evidence>
<dbReference type="CDD" id="cd06186">
    <property type="entry name" value="NOX_Duox_like_FAD_NADP"/>
    <property type="match status" value="1"/>
</dbReference>
<feature type="domain" description="FAD-binding FR-type" evidence="15">
    <location>
        <begin position="287"/>
        <end position="440"/>
    </location>
</feature>
<dbReference type="SFLD" id="SFLDG01168">
    <property type="entry name" value="Ferric_reductase_subgroup_(FRE"/>
    <property type="match status" value="1"/>
</dbReference>
<dbReference type="PANTHER" id="PTHR32361:SF9">
    <property type="entry name" value="FERRIC REDUCTASE TRANSMEMBRANE COMPONENT 3-RELATED"/>
    <property type="match status" value="1"/>
</dbReference>
<keyword evidence="8 14" id="KW-1133">Transmembrane helix</keyword>
<feature type="transmembrane region" description="Helical" evidence="14">
    <location>
        <begin position="218"/>
        <end position="236"/>
    </location>
</feature>
<comment type="catalytic activity">
    <reaction evidence="13">
        <text>2 a Fe(II)-siderophore + NADP(+) + H(+) = 2 a Fe(III)-siderophore + NADPH</text>
        <dbReference type="Rhea" id="RHEA:28795"/>
        <dbReference type="Rhea" id="RHEA-COMP:11342"/>
        <dbReference type="Rhea" id="RHEA-COMP:11344"/>
        <dbReference type="ChEBI" id="CHEBI:15378"/>
        <dbReference type="ChEBI" id="CHEBI:29033"/>
        <dbReference type="ChEBI" id="CHEBI:29034"/>
        <dbReference type="ChEBI" id="CHEBI:57783"/>
        <dbReference type="ChEBI" id="CHEBI:58349"/>
        <dbReference type="EC" id="1.16.1.9"/>
    </reaction>
</comment>
<dbReference type="GO" id="GO:0052851">
    <property type="term" value="F:ferric-chelate reductase (NADPH) activity"/>
    <property type="evidence" value="ECO:0007669"/>
    <property type="project" value="UniProtKB-EC"/>
</dbReference>
<keyword evidence="11 14" id="KW-0472">Membrane</keyword>
<dbReference type="InterPro" id="IPR039261">
    <property type="entry name" value="FNR_nucleotide-bd"/>
</dbReference>
<protein>
    <recommendedName>
        <fullName evidence="3">ferric-chelate reductase (NADPH)</fullName>
        <ecNumber evidence="3">1.16.1.9</ecNumber>
    </recommendedName>
</protein>
<evidence type="ECO:0000256" key="4">
    <source>
        <dbReference type="ARBA" id="ARBA00022448"/>
    </source>
</evidence>
<evidence type="ECO:0000256" key="5">
    <source>
        <dbReference type="ARBA" id="ARBA00022475"/>
    </source>
</evidence>
<dbReference type="InterPro" id="IPR051410">
    <property type="entry name" value="Ferric/Cupric_Reductase"/>
</dbReference>
<dbReference type="Pfam" id="PF08022">
    <property type="entry name" value="FAD_binding_8"/>
    <property type="match status" value="1"/>
</dbReference>
<dbReference type="GO" id="GO:0006879">
    <property type="term" value="P:intracellular iron ion homeostasis"/>
    <property type="evidence" value="ECO:0007669"/>
    <property type="project" value="TreeGrafter"/>
</dbReference>
<dbReference type="GO" id="GO:0005886">
    <property type="term" value="C:plasma membrane"/>
    <property type="evidence" value="ECO:0007669"/>
    <property type="project" value="UniProtKB-SubCell"/>
</dbReference>
<dbReference type="Proteomes" id="UP001142393">
    <property type="component" value="Unassembled WGS sequence"/>
</dbReference>
<comment type="caution">
    <text evidence="16">The sequence shown here is derived from an EMBL/GenBank/DDBJ whole genome shotgun (WGS) entry which is preliminary data.</text>
</comment>
<dbReference type="PROSITE" id="PS51384">
    <property type="entry name" value="FAD_FR"/>
    <property type="match status" value="1"/>
</dbReference>
<dbReference type="InterPro" id="IPR013121">
    <property type="entry name" value="Fe_red_NAD-bd_6"/>
</dbReference>
<keyword evidence="9" id="KW-0560">Oxidoreductase</keyword>
<evidence type="ECO:0000259" key="15">
    <source>
        <dbReference type="PROSITE" id="PS51384"/>
    </source>
</evidence>
<dbReference type="GO" id="GO:0006826">
    <property type="term" value="P:iron ion transport"/>
    <property type="evidence" value="ECO:0007669"/>
    <property type="project" value="TreeGrafter"/>
</dbReference>
<dbReference type="AlphaFoldDB" id="A0A9W8NVU6"/>
<dbReference type="Pfam" id="PF01794">
    <property type="entry name" value="Ferric_reduct"/>
    <property type="match status" value="1"/>
</dbReference>
<feature type="transmembrane region" description="Helical" evidence="14">
    <location>
        <begin position="248"/>
        <end position="266"/>
    </location>
</feature>
<gene>
    <name evidence="16" type="ORF">DFH05DRAFT_1574006</name>
</gene>
<keyword evidence="7" id="KW-0249">Electron transport</keyword>
<keyword evidence="5" id="KW-1003">Cell membrane</keyword>
<evidence type="ECO:0000256" key="6">
    <source>
        <dbReference type="ARBA" id="ARBA00022692"/>
    </source>
</evidence>
<dbReference type="InterPro" id="IPR017938">
    <property type="entry name" value="Riboflavin_synthase-like_b-brl"/>
</dbReference>
<keyword evidence="4" id="KW-0813">Transport</keyword>
<dbReference type="InterPro" id="IPR017927">
    <property type="entry name" value="FAD-bd_FR_type"/>
</dbReference>
<keyword evidence="10" id="KW-0406">Ion transport</keyword>
<feature type="transmembrane region" description="Helical" evidence="14">
    <location>
        <begin position="36"/>
        <end position="57"/>
    </location>
</feature>